<dbReference type="GO" id="GO:0016787">
    <property type="term" value="F:hydrolase activity"/>
    <property type="evidence" value="ECO:0007669"/>
    <property type="project" value="UniProtKB-KW"/>
</dbReference>
<comment type="caution">
    <text evidence="11">The sequence shown here is derived from an EMBL/GenBank/DDBJ whole genome shotgun (WGS) entry which is preliminary data.</text>
</comment>
<comment type="similarity">
    <text evidence="9">Belongs to the RuvB family.</text>
</comment>
<dbReference type="SUPFAM" id="SSF46785">
    <property type="entry name" value="Winged helix' DNA-binding domain"/>
    <property type="match status" value="1"/>
</dbReference>
<comment type="subcellular location">
    <subcellularLocation>
        <location evidence="9">Cytoplasm</location>
    </subcellularLocation>
</comment>
<evidence type="ECO:0000256" key="9">
    <source>
        <dbReference type="HAMAP-Rule" id="MF_00016"/>
    </source>
</evidence>
<sequence length="339" mass="38557">MKEKLIAPERLSGEEAYENILRPQTLEDFIGQKKLKENLKIFIEAAKQRKEPLEHVLLFGPSGLGKTTLAFIIAKEMGVKIKAVTGPILERPADLVGILTNLEEKEVLFIDEIHRINHIVEEYLYPALEEFSLDIVIDKGPGARSHRIKLANFTLIGATTRSGLLTAPLRSRFGIVFHLDYYPPEDLKMIVLRSARLLKIDIDDEAAAEIAQRSRGTPRIANRLLRRIRDFAQVKKRKKIDKEIAEYALAQLGIDKFGFDEMDKKILFVLIEKFNGGPVGLQSLAVAIGENPETIAEIYEPFLIKQGFIKRTPRGREATPLAFKYFKKTDQFNQPTFEF</sequence>
<accession>A0A7V5XZT7</accession>
<dbReference type="GO" id="GO:0005524">
    <property type="term" value="F:ATP binding"/>
    <property type="evidence" value="ECO:0007669"/>
    <property type="project" value="UniProtKB-UniRule"/>
</dbReference>
<evidence type="ECO:0000256" key="7">
    <source>
        <dbReference type="ARBA" id="ARBA00023172"/>
    </source>
</evidence>
<comment type="catalytic activity">
    <reaction evidence="9">
        <text>ATP + H2O = ADP + phosphate + H(+)</text>
        <dbReference type="Rhea" id="RHEA:13065"/>
        <dbReference type="ChEBI" id="CHEBI:15377"/>
        <dbReference type="ChEBI" id="CHEBI:15378"/>
        <dbReference type="ChEBI" id="CHEBI:30616"/>
        <dbReference type="ChEBI" id="CHEBI:43474"/>
        <dbReference type="ChEBI" id="CHEBI:456216"/>
    </reaction>
</comment>
<evidence type="ECO:0000256" key="1">
    <source>
        <dbReference type="ARBA" id="ARBA00022490"/>
    </source>
</evidence>
<dbReference type="Pfam" id="PF05496">
    <property type="entry name" value="RuvB_N"/>
    <property type="match status" value="1"/>
</dbReference>
<dbReference type="InterPro" id="IPR004605">
    <property type="entry name" value="DNA_helicase_Holl-junc_RuvB"/>
</dbReference>
<keyword evidence="7 9" id="KW-0233">DNA recombination</keyword>
<evidence type="ECO:0000313" key="11">
    <source>
        <dbReference type="EMBL" id="HHR48559.1"/>
    </source>
</evidence>
<feature type="domain" description="AAA+ ATPase" evidence="10">
    <location>
        <begin position="52"/>
        <end position="183"/>
    </location>
</feature>
<keyword evidence="6 9" id="KW-0238">DNA-binding</keyword>
<dbReference type="InterPro" id="IPR036388">
    <property type="entry name" value="WH-like_DNA-bd_sf"/>
</dbReference>
<dbReference type="Gene3D" id="1.10.8.60">
    <property type="match status" value="1"/>
</dbReference>
<dbReference type="Pfam" id="PF17864">
    <property type="entry name" value="AAA_lid_4"/>
    <property type="match status" value="1"/>
</dbReference>
<feature type="binding site" evidence="9">
    <location>
        <position position="311"/>
    </location>
    <ligand>
        <name>DNA</name>
        <dbReference type="ChEBI" id="CHEBI:16991"/>
    </ligand>
</feature>
<feature type="binding site" evidence="9">
    <location>
        <position position="316"/>
    </location>
    <ligand>
        <name>DNA</name>
        <dbReference type="ChEBI" id="CHEBI:16991"/>
    </ligand>
</feature>
<dbReference type="InterPro" id="IPR003593">
    <property type="entry name" value="AAA+_ATPase"/>
</dbReference>
<keyword evidence="3 9" id="KW-0227">DNA damage</keyword>
<evidence type="ECO:0000256" key="2">
    <source>
        <dbReference type="ARBA" id="ARBA00022741"/>
    </source>
</evidence>
<feature type="region of interest" description="Small ATPAse domain (RuvB-S)" evidence="9">
    <location>
        <begin position="183"/>
        <end position="253"/>
    </location>
</feature>
<feature type="binding site" evidence="9">
    <location>
        <position position="67"/>
    </location>
    <ligand>
        <name>Mg(2+)</name>
        <dbReference type="ChEBI" id="CHEBI:18420"/>
    </ligand>
</feature>
<organism evidence="11">
    <name type="scientific">candidate division WOR-3 bacterium</name>
    <dbReference type="NCBI Taxonomy" id="2052148"/>
    <lineage>
        <taxon>Bacteria</taxon>
        <taxon>Bacteria division WOR-3</taxon>
    </lineage>
</organism>
<evidence type="ECO:0000256" key="3">
    <source>
        <dbReference type="ARBA" id="ARBA00022763"/>
    </source>
</evidence>
<feature type="binding site" evidence="9">
    <location>
        <position position="219"/>
    </location>
    <ligand>
        <name>ATP</name>
        <dbReference type="ChEBI" id="CHEBI:30616"/>
    </ligand>
</feature>
<feature type="binding site" evidence="9">
    <location>
        <position position="21"/>
    </location>
    <ligand>
        <name>ATP</name>
        <dbReference type="ChEBI" id="CHEBI:30616"/>
    </ligand>
</feature>
<feature type="binding site" evidence="9">
    <location>
        <position position="63"/>
    </location>
    <ligand>
        <name>ATP</name>
        <dbReference type="ChEBI" id="CHEBI:30616"/>
    </ligand>
</feature>
<feature type="binding site" evidence="9">
    <location>
        <position position="66"/>
    </location>
    <ligand>
        <name>ATP</name>
        <dbReference type="ChEBI" id="CHEBI:30616"/>
    </ligand>
</feature>
<dbReference type="AlphaFoldDB" id="A0A7V5XZT7"/>
<dbReference type="EMBL" id="DTHS01000019">
    <property type="protein sequence ID" value="HHR48559.1"/>
    <property type="molecule type" value="Genomic_DNA"/>
</dbReference>
<dbReference type="GO" id="GO:0048476">
    <property type="term" value="C:Holliday junction resolvase complex"/>
    <property type="evidence" value="ECO:0007669"/>
    <property type="project" value="UniProtKB-UniRule"/>
</dbReference>
<dbReference type="NCBIfam" id="TIGR00635">
    <property type="entry name" value="ruvB"/>
    <property type="match status" value="1"/>
</dbReference>
<evidence type="ECO:0000256" key="5">
    <source>
        <dbReference type="ARBA" id="ARBA00022840"/>
    </source>
</evidence>
<keyword evidence="1 9" id="KW-0963">Cytoplasm</keyword>
<evidence type="ECO:0000259" key="10">
    <source>
        <dbReference type="SMART" id="SM00382"/>
    </source>
</evidence>
<dbReference type="Gene3D" id="3.40.50.300">
    <property type="entry name" value="P-loop containing nucleotide triphosphate hydrolases"/>
    <property type="match status" value="1"/>
</dbReference>
<dbReference type="GO" id="GO:0006310">
    <property type="term" value="P:DNA recombination"/>
    <property type="evidence" value="ECO:0007669"/>
    <property type="project" value="UniProtKB-UniRule"/>
</dbReference>
<feature type="binding site" evidence="9">
    <location>
        <position position="68"/>
    </location>
    <ligand>
        <name>ATP</name>
        <dbReference type="ChEBI" id="CHEBI:30616"/>
    </ligand>
</feature>
<dbReference type="InterPro" id="IPR041445">
    <property type="entry name" value="AAA_lid_4"/>
</dbReference>
<dbReference type="GO" id="GO:0005737">
    <property type="term" value="C:cytoplasm"/>
    <property type="evidence" value="ECO:0007669"/>
    <property type="project" value="UniProtKB-SubCell"/>
</dbReference>
<dbReference type="NCBIfam" id="NF000868">
    <property type="entry name" value="PRK00080.1"/>
    <property type="match status" value="1"/>
</dbReference>
<dbReference type="SUPFAM" id="SSF52540">
    <property type="entry name" value="P-loop containing nucleoside triphosphate hydrolases"/>
    <property type="match status" value="1"/>
</dbReference>
<feature type="binding site" evidence="9">
    <location>
        <position position="22"/>
    </location>
    <ligand>
        <name>ATP</name>
        <dbReference type="ChEBI" id="CHEBI:30616"/>
    </ligand>
</feature>
<keyword evidence="5 9" id="KW-0067">ATP-binding</keyword>
<keyword evidence="2 9" id="KW-0547">Nucleotide-binding</keyword>
<proteinExistence type="inferred from homology"/>
<dbReference type="InterPro" id="IPR008823">
    <property type="entry name" value="RuvB_wg_C"/>
</dbReference>
<dbReference type="InterPro" id="IPR036390">
    <property type="entry name" value="WH_DNA-bd_sf"/>
</dbReference>
<feature type="binding site" evidence="9">
    <location>
        <position position="67"/>
    </location>
    <ligand>
        <name>ATP</name>
        <dbReference type="ChEBI" id="CHEBI:30616"/>
    </ligand>
</feature>
<keyword evidence="4 9" id="KW-0378">Hydrolase</keyword>
<comment type="subunit">
    <text evidence="9">Homohexamer. Forms an RuvA(8)-RuvB(12)-Holliday junction (HJ) complex. HJ DNA is sandwiched between 2 RuvA tetramers; dsDNA enters through RuvA and exits via RuvB. An RuvB hexamer assembles on each DNA strand where it exits the tetramer. Each RuvB hexamer is contacted by two RuvA subunits (via domain III) on 2 adjacent RuvB subunits; this complex drives branch migration. In the full resolvosome a probable DNA-RuvA(4)-RuvB(12)-RuvC(2) complex forms which resolves the HJ.</text>
</comment>
<keyword evidence="11" id="KW-0347">Helicase</keyword>
<dbReference type="GO" id="GO:0000400">
    <property type="term" value="F:four-way junction DNA binding"/>
    <property type="evidence" value="ECO:0007669"/>
    <property type="project" value="UniProtKB-UniRule"/>
</dbReference>
<dbReference type="Gene3D" id="1.10.10.10">
    <property type="entry name" value="Winged helix-like DNA-binding domain superfamily/Winged helix DNA-binding domain"/>
    <property type="match status" value="1"/>
</dbReference>
<feature type="region of interest" description="Large ATPase domain (RuvB-L)" evidence="9">
    <location>
        <begin position="2"/>
        <end position="182"/>
    </location>
</feature>
<feature type="region of interest" description="Head domain (RuvB-H)" evidence="9">
    <location>
        <begin position="256"/>
        <end position="339"/>
    </location>
</feature>
<evidence type="ECO:0000256" key="4">
    <source>
        <dbReference type="ARBA" id="ARBA00022801"/>
    </source>
</evidence>
<dbReference type="GO" id="GO:0006281">
    <property type="term" value="P:DNA repair"/>
    <property type="evidence" value="ECO:0007669"/>
    <property type="project" value="UniProtKB-UniRule"/>
</dbReference>
<comment type="caution">
    <text evidence="9">Lacks conserved residue(s) required for the propagation of feature annotation.</text>
</comment>
<feature type="binding site" evidence="9">
    <location>
        <position position="182"/>
    </location>
    <ligand>
        <name>ATP</name>
        <dbReference type="ChEBI" id="CHEBI:30616"/>
    </ligand>
</feature>
<keyword evidence="8 9" id="KW-0234">DNA repair</keyword>
<comment type="function">
    <text evidence="9">The RuvA-RuvB-RuvC complex processes Holliday junction (HJ) DNA during genetic recombination and DNA repair, while the RuvA-RuvB complex plays an important role in the rescue of blocked DNA replication forks via replication fork reversal (RFR). RuvA specifically binds to HJ cruciform DNA, conferring on it an open structure. The RuvB hexamer acts as an ATP-dependent pump, pulling dsDNA into and through the RuvAB complex. RuvB forms 2 homohexamers on either side of HJ DNA bound by 1 or 2 RuvA tetramers; 4 subunits per hexamer contact DNA at a time. Coordinated motions by a converter formed by DNA-disengaged RuvB subunits stimulates ATP hydrolysis and nucleotide exchange. Immobilization of the converter enables RuvB to convert the ATP-contained energy into a lever motion, pulling 2 nucleotides of DNA out of the RuvA tetramer per ATP hydrolyzed, thus driving DNA branch migration. The RuvB motors rotate together with the DNA substrate, which together with the progressing nucleotide cycle form the mechanistic basis for DNA recombination by continuous HJ branch migration. Branch migration allows RuvC to scan DNA until it finds its consensus sequence, where it cleaves and resolves cruciform DNA.</text>
</comment>
<dbReference type="CDD" id="cd00009">
    <property type="entry name" value="AAA"/>
    <property type="match status" value="1"/>
</dbReference>
<dbReference type="SMART" id="SM00382">
    <property type="entry name" value="AAA"/>
    <property type="match status" value="1"/>
</dbReference>
<reference evidence="11" key="1">
    <citation type="journal article" date="2020" name="mSystems">
        <title>Genome- and Community-Level Interaction Insights into Carbon Utilization and Element Cycling Functions of Hydrothermarchaeota in Hydrothermal Sediment.</title>
        <authorList>
            <person name="Zhou Z."/>
            <person name="Liu Y."/>
            <person name="Xu W."/>
            <person name="Pan J."/>
            <person name="Luo Z.H."/>
            <person name="Li M."/>
        </authorList>
    </citation>
    <scope>NUCLEOTIDE SEQUENCE [LARGE SCALE GENOMIC DNA]</scope>
    <source>
        <strain evidence="11">SpSt-791</strain>
    </source>
</reference>
<dbReference type="GO" id="GO:0009378">
    <property type="term" value="F:four-way junction helicase activity"/>
    <property type="evidence" value="ECO:0007669"/>
    <property type="project" value="InterPro"/>
</dbReference>
<dbReference type="PANTHER" id="PTHR42848">
    <property type="match status" value="1"/>
</dbReference>
<dbReference type="PANTHER" id="PTHR42848:SF1">
    <property type="entry name" value="HOLLIDAY JUNCTION BRANCH MIGRATION COMPLEX SUBUNIT RUVB"/>
    <property type="match status" value="1"/>
</dbReference>
<evidence type="ECO:0000256" key="8">
    <source>
        <dbReference type="ARBA" id="ARBA00023204"/>
    </source>
</evidence>
<feature type="binding site" evidence="9">
    <location>
        <position position="172"/>
    </location>
    <ligand>
        <name>ATP</name>
        <dbReference type="ChEBI" id="CHEBI:30616"/>
    </ligand>
</feature>
<dbReference type="Pfam" id="PF05491">
    <property type="entry name" value="WHD_RuvB"/>
    <property type="match status" value="1"/>
</dbReference>
<dbReference type="InterPro" id="IPR027417">
    <property type="entry name" value="P-loop_NTPase"/>
</dbReference>
<name>A0A7V5XZT7_UNCW3</name>
<dbReference type="EC" id="3.6.4.-" evidence="9"/>
<evidence type="ECO:0000256" key="6">
    <source>
        <dbReference type="ARBA" id="ARBA00023125"/>
    </source>
</evidence>
<dbReference type="HAMAP" id="MF_00016">
    <property type="entry name" value="DNA_HJ_migration_RuvB"/>
    <property type="match status" value="1"/>
</dbReference>
<dbReference type="InterPro" id="IPR008824">
    <property type="entry name" value="RuvB-like_N"/>
</dbReference>
<gene>
    <name evidence="9 11" type="primary">ruvB</name>
    <name evidence="11" type="ORF">ENV79_02810</name>
</gene>
<protein>
    <recommendedName>
        <fullName evidence="9">Holliday junction branch migration complex subunit RuvB</fullName>
        <ecNumber evidence="9">3.6.4.-</ecNumber>
    </recommendedName>
</protein>
<comment type="domain">
    <text evidence="9">Has 3 domains, the large (RuvB-L) and small ATPase (RuvB-S) domains and the C-terminal head (RuvB-H) domain. The head domain binds DNA, while the ATPase domains jointly bind ATP, ADP or are empty depending on the state of the subunit in the translocation cycle. During a single DNA translocation step the structure of each domain remains the same, but their relative positions change.</text>
</comment>